<dbReference type="EMBL" id="OW240918">
    <property type="protein sequence ID" value="CAH2306626.1"/>
    <property type="molecule type" value="Genomic_DNA"/>
</dbReference>
<keyword evidence="1" id="KW-0812">Transmembrane</keyword>
<keyword evidence="1" id="KW-1133">Transmembrane helix</keyword>
<protein>
    <recommendedName>
        <fullName evidence="5">Envelope protein</fullName>
    </recommendedName>
</protein>
<keyword evidence="2" id="KW-0732">Signal</keyword>
<sequence>MSKKDVACFWIVLLLCQELRTDPIAEMGPSSGILIQETPGFILTEKRILTRRVFVSLDPKISIEKAYNISSMQLPELQTWYQMHLQRAQDRVRNILEQARKPFVSSSIPMSNRPKRFLTAIIVALVCATVGAVVATGMSAANSITVQKLDMEIYALKQHINDIHQVIQQQRTLLQDVLTIVEDTVVTTNLHSELIAKSTELHQSHDLFKRELLFLHDPILFHTLAFLDEVQTGMIELAGGRIPLYFVSKDIVHAMLANVDGETIEPMQLNLAFEMGSAIPLLIDPEPTYYEASILESAIRIHAPRNTFQWADMEQEKFSPHLMLNILWSPKLYRPKKLQLYPTTRLTIQIWDKLLTTLSEKGKFCIYAPLEALEGVSDWLSLKPWATYGVKHIKDLRSQADLMAFPTLQTNYKIPSSFMFQYIQLKSIVHTRVTLKLPTTPPKGTHTLTIITRCLSAPTKPKSLSLCYKTLLNHTLPHAFNYVKQWGKEDMPELTDSQWLQSLNALRAQCGKLIRQAEPSLKKQPTHTIRDDTI</sequence>
<gene>
    <name evidence="3" type="ORF">PECUL_23A023447</name>
</gene>
<organism evidence="3 4">
    <name type="scientific">Pelobates cultripes</name>
    <name type="common">Western spadefoot toad</name>
    <dbReference type="NCBI Taxonomy" id="61616"/>
    <lineage>
        <taxon>Eukaryota</taxon>
        <taxon>Metazoa</taxon>
        <taxon>Chordata</taxon>
        <taxon>Craniata</taxon>
        <taxon>Vertebrata</taxon>
        <taxon>Euteleostomi</taxon>
        <taxon>Amphibia</taxon>
        <taxon>Batrachia</taxon>
        <taxon>Anura</taxon>
        <taxon>Pelobatoidea</taxon>
        <taxon>Pelobatidae</taxon>
        <taxon>Pelobates</taxon>
    </lineage>
</organism>
<feature type="chain" id="PRO_5042212860" description="Envelope protein" evidence="2">
    <location>
        <begin position="22"/>
        <end position="534"/>
    </location>
</feature>
<keyword evidence="1" id="KW-0472">Membrane</keyword>
<feature type="signal peptide" evidence="2">
    <location>
        <begin position="1"/>
        <end position="21"/>
    </location>
</feature>
<dbReference type="AlphaFoldDB" id="A0AAD1WI95"/>
<dbReference type="Proteomes" id="UP001295444">
    <property type="component" value="Chromosome 07"/>
</dbReference>
<evidence type="ECO:0008006" key="5">
    <source>
        <dbReference type="Google" id="ProtNLM"/>
    </source>
</evidence>
<keyword evidence="4" id="KW-1185">Reference proteome</keyword>
<evidence type="ECO:0000313" key="4">
    <source>
        <dbReference type="Proteomes" id="UP001295444"/>
    </source>
</evidence>
<feature type="transmembrane region" description="Helical" evidence="1">
    <location>
        <begin position="117"/>
        <end position="141"/>
    </location>
</feature>
<evidence type="ECO:0000313" key="3">
    <source>
        <dbReference type="EMBL" id="CAH2306626.1"/>
    </source>
</evidence>
<proteinExistence type="predicted"/>
<reference evidence="3" key="1">
    <citation type="submission" date="2022-03" db="EMBL/GenBank/DDBJ databases">
        <authorList>
            <person name="Alioto T."/>
            <person name="Alioto T."/>
            <person name="Gomez Garrido J."/>
        </authorList>
    </citation>
    <scope>NUCLEOTIDE SEQUENCE</scope>
</reference>
<accession>A0AAD1WI95</accession>
<evidence type="ECO:0000256" key="1">
    <source>
        <dbReference type="SAM" id="Phobius"/>
    </source>
</evidence>
<evidence type="ECO:0000256" key="2">
    <source>
        <dbReference type="SAM" id="SignalP"/>
    </source>
</evidence>
<name>A0AAD1WI95_PELCU</name>